<dbReference type="RefSeq" id="WP_136433903.1">
    <property type="nucleotide sequence ID" value="NZ_JBHSNS010000002.1"/>
</dbReference>
<proteinExistence type="predicted"/>
<evidence type="ECO:0000313" key="2">
    <source>
        <dbReference type="Proteomes" id="UP001596072"/>
    </source>
</evidence>
<reference evidence="2" key="1">
    <citation type="journal article" date="2019" name="Int. J. Syst. Evol. Microbiol.">
        <title>The Global Catalogue of Microorganisms (GCM) 10K type strain sequencing project: providing services to taxonomists for standard genome sequencing and annotation.</title>
        <authorList>
            <consortium name="The Broad Institute Genomics Platform"/>
            <consortium name="The Broad Institute Genome Sequencing Center for Infectious Disease"/>
            <person name="Wu L."/>
            <person name="Ma J."/>
        </authorList>
    </citation>
    <scope>NUCLEOTIDE SEQUENCE [LARGE SCALE GENOMIC DNA]</scope>
    <source>
        <strain evidence="2">YIM 94188</strain>
    </source>
</reference>
<dbReference type="EMBL" id="JBHSNS010000002">
    <property type="protein sequence ID" value="MFC5728688.1"/>
    <property type="molecule type" value="Genomic_DNA"/>
</dbReference>
<name>A0ABW0ZHX7_9ACTN</name>
<protein>
    <submittedName>
        <fullName evidence="1">Uncharacterized protein</fullName>
    </submittedName>
</protein>
<evidence type="ECO:0000313" key="1">
    <source>
        <dbReference type="EMBL" id="MFC5728688.1"/>
    </source>
</evidence>
<organism evidence="1 2">
    <name type="scientific">Nocardioides vastitatis</name>
    <dbReference type="NCBI Taxonomy" id="2568655"/>
    <lineage>
        <taxon>Bacteria</taxon>
        <taxon>Bacillati</taxon>
        <taxon>Actinomycetota</taxon>
        <taxon>Actinomycetes</taxon>
        <taxon>Propionibacteriales</taxon>
        <taxon>Nocardioidaceae</taxon>
        <taxon>Nocardioides</taxon>
    </lineage>
</organism>
<keyword evidence="2" id="KW-1185">Reference proteome</keyword>
<comment type="caution">
    <text evidence="1">The sequence shown here is derived from an EMBL/GenBank/DDBJ whole genome shotgun (WGS) entry which is preliminary data.</text>
</comment>
<accession>A0ABW0ZHX7</accession>
<gene>
    <name evidence="1" type="ORF">ACFPQB_07140</name>
</gene>
<dbReference type="Proteomes" id="UP001596072">
    <property type="component" value="Unassembled WGS sequence"/>
</dbReference>
<sequence>MEKRSKRKIGVRAAVVAGVAAAMIIGAGGGAVSAALITSAKIKDNTIQSRDIRNGTIKAVDVAPDSIPGGDLRNGTVTGADVANGSISSADLGPNARTYWVAGRADGTLDRSSGAGISVAKVNTGRYDVTLPAGVDVGDCGIFAARGRAANFNGTVGFVSASPNYLNLPNRVWVETWNSGAAHTDADFYLLVDC</sequence>